<dbReference type="Gene3D" id="3.10.110.10">
    <property type="entry name" value="Ubiquitin Conjugating Enzyme"/>
    <property type="match status" value="1"/>
</dbReference>
<comment type="caution">
    <text evidence="4">The sequence shown here is derived from an EMBL/GenBank/DDBJ whole genome shotgun (WGS) entry which is preliminary data.</text>
</comment>
<dbReference type="InterPro" id="IPR006575">
    <property type="entry name" value="RWD_dom"/>
</dbReference>
<dbReference type="Pfam" id="PF05670">
    <property type="entry name" value="NFACT-R_1"/>
    <property type="match status" value="1"/>
</dbReference>
<comment type="similarity">
    <text evidence="1">Belongs to the CCDC25 family.</text>
</comment>
<dbReference type="Proteomes" id="UP001165085">
    <property type="component" value="Unassembled WGS sequence"/>
</dbReference>
<dbReference type="SUPFAM" id="SSF54495">
    <property type="entry name" value="UBC-like"/>
    <property type="match status" value="1"/>
</dbReference>
<keyword evidence="5" id="KW-1185">Reference proteome</keyword>
<feature type="domain" description="RWD" evidence="3">
    <location>
        <begin position="284"/>
        <end position="393"/>
    </location>
</feature>
<feature type="compositionally biased region" description="Basic and acidic residues" evidence="2">
    <location>
        <begin position="394"/>
        <end position="410"/>
    </location>
</feature>
<evidence type="ECO:0000256" key="2">
    <source>
        <dbReference type="SAM" id="MobiDB-lite"/>
    </source>
</evidence>
<dbReference type="InterPro" id="IPR008532">
    <property type="entry name" value="NFACT_RNA-bd"/>
</dbReference>
<dbReference type="PROSITE" id="PS50908">
    <property type="entry name" value="RWD"/>
    <property type="match status" value="1"/>
</dbReference>
<accession>A0A9W7B8E3</accession>
<name>A0A9W7B8E3_9STRA</name>
<evidence type="ECO:0000313" key="4">
    <source>
        <dbReference type="EMBL" id="GMH85752.1"/>
    </source>
</evidence>
<sequence>MVFTYSTVRSPFPVLCYMGLDKHENEQLIRTGVRTDIWFHVDALSSAHVYVRLPFDKSIEDLAEETIEDMCQLVKNNSIQGSKLSSCKICYTSHGNLKKDLVGMDTGTVGFKDFKLRLLRRCDKNKEIIKRLEKSKKEVTWDYDLEKEKWTESERLWKKGENKKKHENKSDGFEMFDAQKSQVDRLRNMGEGDEESGIEEGLKAIEGIAFMEVEGDAVVSDSGDAKKTNVGEWKTEYEDMRVLSEEIRWLRERGYACDTKEEVLKEFEEGEGGEEEEITELRDAEREVLESIYGEEIFKVDDEGWNVEVQDYSPSKLFTPPVPPPLVVSLHLESSKYPFQKPFITLRGGGIPFRGLQAMNASLKEWSSDWSDRAGDPIFFEVIEHLKDSIDSWKSSEEKKVKEEESARRKEALKRKQKEAEENNTTTKFKSERERREEAKSRLGAFVSEKGTEGGEDATSKGSLKKQIQQDMQRVSDRSLINDLFS</sequence>
<dbReference type="SMART" id="SM00591">
    <property type="entry name" value="RWD"/>
    <property type="match status" value="1"/>
</dbReference>
<dbReference type="OrthoDB" id="200398at2759"/>
<evidence type="ECO:0000256" key="1">
    <source>
        <dbReference type="ARBA" id="ARBA00008998"/>
    </source>
</evidence>
<dbReference type="Pfam" id="PF05773">
    <property type="entry name" value="RWD"/>
    <property type="match status" value="1"/>
</dbReference>
<dbReference type="EMBL" id="BRXY01000307">
    <property type="protein sequence ID" value="GMH85752.1"/>
    <property type="molecule type" value="Genomic_DNA"/>
</dbReference>
<dbReference type="InterPro" id="IPR016135">
    <property type="entry name" value="UBQ-conjugating_enzyme/RWD"/>
</dbReference>
<feature type="compositionally biased region" description="Polar residues" evidence="2">
    <location>
        <begin position="460"/>
        <end position="473"/>
    </location>
</feature>
<evidence type="ECO:0000259" key="3">
    <source>
        <dbReference type="PROSITE" id="PS50908"/>
    </source>
</evidence>
<evidence type="ECO:0000313" key="5">
    <source>
        <dbReference type="Proteomes" id="UP001165085"/>
    </source>
</evidence>
<dbReference type="AlphaFoldDB" id="A0A9W7B8E3"/>
<dbReference type="PANTHER" id="PTHR13049:SF2">
    <property type="entry name" value="COILED-COIL DOMAIN-CONTAINING PROTEIN 25"/>
    <property type="match status" value="1"/>
</dbReference>
<feature type="region of interest" description="Disordered" evidence="2">
    <location>
        <begin position="394"/>
        <end position="486"/>
    </location>
</feature>
<protein>
    <recommendedName>
        <fullName evidence="3">RWD domain-containing protein</fullName>
    </recommendedName>
</protein>
<feature type="compositionally biased region" description="Basic and acidic residues" evidence="2">
    <location>
        <begin position="429"/>
        <end position="441"/>
    </location>
</feature>
<dbReference type="PANTHER" id="PTHR13049">
    <property type="entry name" value="DUF814-RELATED"/>
    <property type="match status" value="1"/>
</dbReference>
<dbReference type="InterPro" id="IPR039730">
    <property type="entry name" value="Jlp2/Ccd25"/>
</dbReference>
<gene>
    <name evidence="4" type="ORF">TrST_g4805</name>
</gene>
<reference evidence="5" key="1">
    <citation type="journal article" date="2023" name="Commun. Biol.">
        <title>Genome analysis of Parmales, the sister group of diatoms, reveals the evolutionary specialization of diatoms from phago-mixotrophs to photoautotrophs.</title>
        <authorList>
            <person name="Ban H."/>
            <person name="Sato S."/>
            <person name="Yoshikawa S."/>
            <person name="Yamada K."/>
            <person name="Nakamura Y."/>
            <person name="Ichinomiya M."/>
            <person name="Sato N."/>
            <person name="Blanc-Mathieu R."/>
            <person name="Endo H."/>
            <person name="Kuwata A."/>
            <person name="Ogata H."/>
        </authorList>
    </citation>
    <scope>NUCLEOTIDE SEQUENCE [LARGE SCALE GENOMIC DNA]</scope>
    <source>
        <strain evidence="5">NIES 3701</strain>
    </source>
</reference>
<proteinExistence type="inferred from homology"/>
<organism evidence="4 5">
    <name type="scientific">Triparma strigata</name>
    <dbReference type="NCBI Taxonomy" id="1606541"/>
    <lineage>
        <taxon>Eukaryota</taxon>
        <taxon>Sar</taxon>
        <taxon>Stramenopiles</taxon>
        <taxon>Ochrophyta</taxon>
        <taxon>Bolidophyceae</taxon>
        <taxon>Parmales</taxon>
        <taxon>Triparmaceae</taxon>
        <taxon>Triparma</taxon>
    </lineage>
</organism>